<proteinExistence type="predicted"/>
<organism evidence="2 3">
    <name type="scientific">Actinoallomurus iriomotensis</name>
    <dbReference type="NCBI Taxonomy" id="478107"/>
    <lineage>
        <taxon>Bacteria</taxon>
        <taxon>Bacillati</taxon>
        <taxon>Actinomycetota</taxon>
        <taxon>Actinomycetes</taxon>
        <taxon>Streptosporangiales</taxon>
        <taxon>Thermomonosporaceae</taxon>
        <taxon>Actinoallomurus</taxon>
    </lineage>
</organism>
<comment type="caution">
    <text evidence="2">The sequence shown here is derived from an EMBL/GenBank/DDBJ whole genome shotgun (WGS) entry which is preliminary data.</text>
</comment>
<feature type="region of interest" description="Disordered" evidence="1">
    <location>
        <begin position="25"/>
        <end position="44"/>
    </location>
</feature>
<dbReference type="Proteomes" id="UP001165135">
    <property type="component" value="Unassembled WGS sequence"/>
</dbReference>
<accession>A0A9W6RPQ1</accession>
<protein>
    <submittedName>
        <fullName evidence="2">Uncharacterized protein</fullName>
    </submittedName>
</protein>
<reference evidence="2" key="1">
    <citation type="submission" date="2023-03" db="EMBL/GenBank/DDBJ databases">
        <title>Actinoallomurus iriomotensis NBRC 103681.</title>
        <authorList>
            <person name="Ichikawa N."/>
            <person name="Sato H."/>
            <person name="Tonouchi N."/>
        </authorList>
    </citation>
    <scope>NUCLEOTIDE SEQUENCE</scope>
    <source>
        <strain evidence="2">NBRC 103681</strain>
    </source>
</reference>
<dbReference type="EMBL" id="BSTJ01000012">
    <property type="protein sequence ID" value="GLY79741.1"/>
    <property type="molecule type" value="Genomic_DNA"/>
</dbReference>
<gene>
    <name evidence="2" type="ORF">Airi01_080080</name>
</gene>
<dbReference type="AlphaFoldDB" id="A0A9W6RPQ1"/>
<name>A0A9W6RPQ1_9ACTN</name>
<evidence type="ECO:0000313" key="3">
    <source>
        <dbReference type="Proteomes" id="UP001165135"/>
    </source>
</evidence>
<evidence type="ECO:0000256" key="1">
    <source>
        <dbReference type="SAM" id="MobiDB-lite"/>
    </source>
</evidence>
<sequence length="114" mass="11430">MKDQAARNATFAGDVGRRVSIATGAPVRTPSAPHRGRVSLGPDVRSVRGGTLGIAADGVSGPVAGDREASQRLLPTVPVSLVAGLALRRVTGAALRPGTGYHAQSCRLSPAPGG</sequence>
<evidence type="ECO:0000313" key="2">
    <source>
        <dbReference type="EMBL" id="GLY79741.1"/>
    </source>
</evidence>